<evidence type="ECO:0000313" key="3">
    <source>
        <dbReference type="EMBL" id="KAF2092879.1"/>
    </source>
</evidence>
<dbReference type="Proteomes" id="UP000799772">
    <property type="component" value="Unassembled WGS sequence"/>
</dbReference>
<reference evidence="3" key="1">
    <citation type="journal article" date="2020" name="Stud. Mycol.">
        <title>101 Dothideomycetes genomes: a test case for predicting lifestyles and emergence of pathogens.</title>
        <authorList>
            <person name="Haridas S."/>
            <person name="Albert R."/>
            <person name="Binder M."/>
            <person name="Bloem J."/>
            <person name="Labutti K."/>
            <person name="Salamov A."/>
            <person name="Andreopoulos B."/>
            <person name="Baker S."/>
            <person name="Barry K."/>
            <person name="Bills G."/>
            <person name="Bluhm B."/>
            <person name="Cannon C."/>
            <person name="Castanera R."/>
            <person name="Culley D."/>
            <person name="Daum C."/>
            <person name="Ezra D."/>
            <person name="Gonzalez J."/>
            <person name="Henrissat B."/>
            <person name="Kuo A."/>
            <person name="Liang C."/>
            <person name="Lipzen A."/>
            <person name="Lutzoni F."/>
            <person name="Magnuson J."/>
            <person name="Mondo S."/>
            <person name="Nolan M."/>
            <person name="Ohm R."/>
            <person name="Pangilinan J."/>
            <person name="Park H.-J."/>
            <person name="Ramirez L."/>
            <person name="Alfaro M."/>
            <person name="Sun H."/>
            <person name="Tritt A."/>
            <person name="Yoshinaga Y."/>
            <person name="Zwiers L.-H."/>
            <person name="Turgeon B."/>
            <person name="Goodwin S."/>
            <person name="Spatafora J."/>
            <person name="Crous P."/>
            <person name="Grigoriev I."/>
        </authorList>
    </citation>
    <scope>NUCLEOTIDE SEQUENCE</scope>
    <source>
        <strain evidence="3">CBS 133067</strain>
    </source>
</reference>
<keyword evidence="4" id="KW-1185">Reference proteome</keyword>
<feature type="transmembrane region" description="Helical" evidence="1">
    <location>
        <begin position="423"/>
        <end position="442"/>
    </location>
</feature>
<evidence type="ECO:0000313" key="4">
    <source>
        <dbReference type="Proteomes" id="UP000799772"/>
    </source>
</evidence>
<name>A0A9P4I3A4_9PEZI</name>
<dbReference type="CDD" id="cd03426">
    <property type="entry name" value="NUDIX_CoAse_Nudt7"/>
    <property type="match status" value="1"/>
</dbReference>
<keyword evidence="1" id="KW-0812">Transmembrane</keyword>
<proteinExistence type="predicted"/>
<dbReference type="EMBL" id="ML978141">
    <property type="protein sequence ID" value="KAF2092879.1"/>
    <property type="molecule type" value="Genomic_DNA"/>
</dbReference>
<dbReference type="InterPro" id="IPR015797">
    <property type="entry name" value="NUDIX_hydrolase-like_dom_sf"/>
</dbReference>
<dbReference type="InterPro" id="IPR045121">
    <property type="entry name" value="CoAse"/>
</dbReference>
<dbReference type="GO" id="GO:0010945">
    <property type="term" value="F:coenzyme A diphosphatase activity"/>
    <property type="evidence" value="ECO:0007669"/>
    <property type="project" value="InterPro"/>
</dbReference>
<dbReference type="SUPFAM" id="SSF55811">
    <property type="entry name" value="Nudix"/>
    <property type="match status" value="1"/>
</dbReference>
<dbReference type="PANTHER" id="PTHR12992">
    <property type="entry name" value="NUDIX HYDROLASE"/>
    <property type="match status" value="1"/>
</dbReference>
<organism evidence="3 4">
    <name type="scientific">Rhizodiscina lignyota</name>
    <dbReference type="NCBI Taxonomy" id="1504668"/>
    <lineage>
        <taxon>Eukaryota</taxon>
        <taxon>Fungi</taxon>
        <taxon>Dikarya</taxon>
        <taxon>Ascomycota</taxon>
        <taxon>Pezizomycotina</taxon>
        <taxon>Dothideomycetes</taxon>
        <taxon>Pleosporomycetidae</taxon>
        <taxon>Aulographales</taxon>
        <taxon>Rhizodiscinaceae</taxon>
        <taxon>Rhizodiscina</taxon>
    </lineage>
</organism>
<comment type="caution">
    <text evidence="3">The sequence shown here is derived from an EMBL/GenBank/DDBJ whole genome shotgun (WGS) entry which is preliminary data.</text>
</comment>
<protein>
    <submittedName>
        <fullName evidence="3">NUDIX-domain-containing protein</fullName>
    </submittedName>
</protein>
<dbReference type="InterPro" id="IPR000086">
    <property type="entry name" value="NUDIX_hydrolase_dom"/>
</dbReference>
<evidence type="ECO:0000259" key="2">
    <source>
        <dbReference type="PROSITE" id="PS51462"/>
    </source>
</evidence>
<feature type="domain" description="Nudix hydrolase" evidence="2">
    <location>
        <begin position="37"/>
        <end position="217"/>
    </location>
</feature>
<accession>A0A9P4I3A4</accession>
<evidence type="ECO:0000256" key="1">
    <source>
        <dbReference type="SAM" id="Phobius"/>
    </source>
</evidence>
<dbReference type="OrthoDB" id="77989at2759"/>
<dbReference type="AlphaFoldDB" id="A0A9P4I3A4"/>
<dbReference type="PANTHER" id="PTHR12992:SF44">
    <property type="entry name" value="NUDIX HYDROLASE DOMAIN-CONTAINING PROTEIN"/>
    <property type="match status" value="1"/>
</dbReference>
<dbReference type="PROSITE" id="PS51462">
    <property type="entry name" value="NUDIX"/>
    <property type="match status" value="1"/>
</dbReference>
<gene>
    <name evidence="3" type="ORF">NA57DRAFT_49249</name>
</gene>
<keyword evidence="1" id="KW-0472">Membrane</keyword>
<sequence length="448" mass="50596">MSSRSDLPPNLIEHLRSVLIDLCEHPYPYVSNPPAAPKRASVALIIRISPDYAYWPPKESEQSYVNIQNESVRERLERFFAQDWVKHGDPEVLFIKRSSRKEDKWSSHVAFPGGRRDPEDEDDKAAAIRESCEEVGIDLSEENAIAAGNLAQRVVTTSWGKTPLMVLCPYVFVVAKHDIAPLRLQPSEVASAHWVSLRALLSPSQRTVELVDVANRYKKDLRRWHNHLLLGEMVFAAVRLIPSESIYSTSQAGFIPEDPKRAPIFYKLRRWLSNDPLPAPSLDVPLHLWGLTLGVMADFLDLLPPHNAIRLWIYPTFTAYDLQFILWALSYRFRARKEKFLLQGIADMGSPITLEEGAQAVPIRNESFANPQLPDADAPSYGEAGIEGLGLGTGRAFQQMRGSRSDAVGSLLEGYYDYIRHSITVTLFTRTAVAATLVVLFVRKRRRI</sequence>
<dbReference type="Gene3D" id="3.90.79.10">
    <property type="entry name" value="Nucleoside Triphosphate Pyrophosphohydrolase"/>
    <property type="match status" value="1"/>
</dbReference>
<dbReference type="Pfam" id="PF00293">
    <property type="entry name" value="NUDIX"/>
    <property type="match status" value="1"/>
</dbReference>
<keyword evidence="1" id="KW-1133">Transmembrane helix</keyword>